<sequence length="606" mass="62932">MKALVIAKREMAEQKLAWAAAGYVALAGLVVPWIRPMGDIRGILGPGLDLGFGVALSAVLGASMVPGDLQSGRMGFYFARPVAAGTVLLGRFLGAWLLAVGGGLVAALPQVLLAPRNTVALAVVTAVSAVVSVFVLLGAHVLGTMFRSRSAWILLDLAVLGAFGASMHLMIGRIAEGGAFLALPWFLGGAGLLVLAVLGGAAHLQVTLGGADLRAGHRVLSLCMAAGLGATALAGAGFTAWVRGGGPASLSTFRVVDAAPSGDWIALVGEGRFHRQAFLLDTATGAAVEAGTWGRFSPDGRRYVEFDLGASRVRSIDLGQAPARVLPPWSIALPGRRGVGELRALSRDGRIAVILCGDCLTVADVEARRVLHQSTGNKDLFAMRFVFPSETLLRAYGGDRDGSVAIRELDLATGAWTEPGRMPPGPRFPDASGRWVLVGSQGRYEVCEGRTGEILRRVPGEPMSPPRFLEDGGLAWLEEGPGGHRLRVLDPSGAEAWSRTLEGTAGMNAWLLPEPGSGRILVGLLEAEGAPGANRGRRGRILAADPSRGTVETVSAEATLPLGFRSRMPMGALAARLRVGNGGGLAVAGPDGSLRKVIPGARWASE</sequence>
<accession>A0AA48GR84</accession>
<keyword evidence="3" id="KW-1185">Reference proteome</keyword>
<proteinExistence type="predicted"/>
<feature type="transmembrane region" description="Helical" evidence="1">
    <location>
        <begin position="40"/>
        <end position="65"/>
    </location>
</feature>
<keyword evidence="1" id="KW-0472">Membrane</keyword>
<dbReference type="RefSeq" id="WP_316415663.1">
    <property type="nucleotide sequence ID" value="NZ_AP027080.1"/>
</dbReference>
<gene>
    <name evidence="2" type="ORF">METEAL_19240</name>
</gene>
<dbReference type="EMBL" id="AP027080">
    <property type="protein sequence ID" value="BDU72750.1"/>
    <property type="molecule type" value="Genomic_DNA"/>
</dbReference>
<organism evidence="2 3">
    <name type="scientific">Mesoterricola silvestris</name>
    <dbReference type="NCBI Taxonomy" id="2927979"/>
    <lineage>
        <taxon>Bacteria</taxon>
        <taxon>Pseudomonadati</taxon>
        <taxon>Acidobacteriota</taxon>
        <taxon>Holophagae</taxon>
        <taxon>Holophagales</taxon>
        <taxon>Holophagaceae</taxon>
        <taxon>Mesoterricola</taxon>
    </lineage>
</organism>
<keyword evidence="1" id="KW-0812">Transmembrane</keyword>
<evidence type="ECO:0000256" key="1">
    <source>
        <dbReference type="SAM" id="Phobius"/>
    </source>
</evidence>
<dbReference type="KEGG" id="msil:METEAL_19240"/>
<evidence type="ECO:0000313" key="2">
    <source>
        <dbReference type="EMBL" id="BDU72750.1"/>
    </source>
</evidence>
<evidence type="ECO:0000313" key="3">
    <source>
        <dbReference type="Proteomes" id="UP001238179"/>
    </source>
</evidence>
<feature type="transmembrane region" description="Helical" evidence="1">
    <location>
        <begin position="219"/>
        <end position="242"/>
    </location>
</feature>
<protein>
    <submittedName>
        <fullName evidence="2">Uncharacterized protein</fullName>
    </submittedName>
</protein>
<keyword evidence="1" id="KW-1133">Transmembrane helix</keyword>
<dbReference type="Proteomes" id="UP001238179">
    <property type="component" value="Chromosome"/>
</dbReference>
<feature type="transmembrane region" description="Helical" evidence="1">
    <location>
        <begin position="177"/>
        <end position="198"/>
    </location>
</feature>
<dbReference type="AlphaFoldDB" id="A0AA48GR84"/>
<feature type="transmembrane region" description="Helical" evidence="1">
    <location>
        <begin position="16"/>
        <end position="34"/>
    </location>
</feature>
<dbReference type="SUPFAM" id="SSF82171">
    <property type="entry name" value="DPP6 N-terminal domain-like"/>
    <property type="match status" value="1"/>
</dbReference>
<feature type="transmembrane region" description="Helical" evidence="1">
    <location>
        <begin position="119"/>
        <end position="139"/>
    </location>
</feature>
<feature type="transmembrane region" description="Helical" evidence="1">
    <location>
        <begin position="77"/>
        <end position="99"/>
    </location>
</feature>
<feature type="transmembrane region" description="Helical" evidence="1">
    <location>
        <begin position="151"/>
        <end position="171"/>
    </location>
</feature>
<name>A0AA48GR84_9BACT</name>
<reference evidence="3" key="1">
    <citation type="journal article" date="2023" name="Int. J. Syst. Evol. Microbiol.">
        <title>Mesoterricola silvestris gen. nov., sp. nov., Mesoterricola sediminis sp. nov., Geothrix oryzae sp. nov., Geothrix edaphica sp. nov., Geothrix rubra sp. nov., and Geothrix limicola sp. nov., six novel members of Acidobacteriota isolated from soils.</title>
        <authorList>
            <person name="Itoh H."/>
            <person name="Sugisawa Y."/>
            <person name="Mise K."/>
            <person name="Xu Z."/>
            <person name="Kuniyasu M."/>
            <person name="Ushijima N."/>
            <person name="Kawano K."/>
            <person name="Kobayashi E."/>
            <person name="Shiratori Y."/>
            <person name="Masuda Y."/>
            <person name="Senoo K."/>
        </authorList>
    </citation>
    <scope>NUCLEOTIDE SEQUENCE [LARGE SCALE GENOMIC DNA]</scope>
    <source>
        <strain evidence="3">W79</strain>
    </source>
</reference>